<protein>
    <submittedName>
        <fullName evidence="1">Uncharacterized protein</fullName>
    </submittedName>
</protein>
<accession>A0ABQ9I612</accession>
<keyword evidence="2" id="KW-1185">Reference proteome</keyword>
<gene>
    <name evidence="1" type="ORF">PR048_004670</name>
</gene>
<comment type="caution">
    <text evidence="1">The sequence shown here is derived from an EMBL/GenBank/DDBJ whole genome shotgun (WGS) entry which is preliminary data.</text>
</comment>
<dbReference type="Proteomes" id="UP001159363">
    <property type="component" value="Chromosome 2"/>
</dbReference>
<evidence type="ECO:0000313" key="1">
    <source>
        <dbReference type="EMBL" id="KAJ8892092.1"/>
    </source>
</evidence>
<reference evidence="1 2" key="1">
    <citation type="submission" date="2023-02" db="EMBL/GenBank/DDBJ databases">
        <title>LHISI_Scaffold_Assembly.</title>
        <authorList>
            <person name="Stuart O.P."/>
            <person name="Cleave R."/>
            <person name="Magrath M.J.L."/>
            <person name="Mikheyev A.S."/>
        </authorList>
    </citation>
    <scope>NUCLEOTIDE SEQUENCE [LARGE SCALE GENOMIC DNA]</scope>
    <source>
        <strain evidence="1">Daus_M_001</strain>
        <tissue evidence="1">Leg muscle</tissue>
    </source>
</reference>
<organism evidence="1 2">
    <name type="scientific">Dryococelus australis</name>
    <dbReference type="NCBI Taxonomy" id="614101"/>
    <lineage>
        <taxon>Eukaryota</taxon>
        <taxon>Metazoa</taxon>
        <taxon>Ecdysozoa</taxon>
        <taxon>Arthropoda</taxon>
        <taxon>Hexapoda</taxon>
        <taxon>Insecta</taxon>
        <taxon>Pterygota</taxon>
        <taxon>Neoptera</taxon>
        <taxon>Polyneoptera</taxon>
        <taxon>Phasmatodea</taxon>
        <taxon>Verophasmatodea</taxon>
        <taxon>Anareolatae</taxon>
        <taxon>Phasmatidae</taxon>
        <taxon>Eurycanthinae</taxon>
        <taxon>Dryococelus</taxon>
    </lineage>
</organism>
<evidence type="ECO:0000313" key="2">
    <source>
        <dbReference type="Proteomes" id="UP001159363"/>
    </source>
</evidence>
<name>A0ABQ9I612_9NEOP</name>
<dbReference type="EMBL" id="JARBHB010000002">
    <property type="protein sequence ID" value="KAJ8892092.1"/>
    <property type="molecule type" value="Genomic_DNA"/>
</dbReference>
<sequence length="247" mass="28393">MELQQAIYSSEELTTLHNNTKRVAYKARTPTRVPKKKNTGLTEKNWQCINMTRSLIPASHPQRHYRYFQTGKIPCFLARNDTGHHRIRPEVCSKLTRESHPRMSCSRRHSIHPWMCVSSDLFQLKGENFLIRADSYSGYFDFTLLRSTTSDAVIRELKRGSPSMAFQMKFGRMTSLNSPLMNSKSSDGSGIPHTAFPVPTLRYNGLAECYFQEAKNLIYKCRMDETDTMLALLHHRNTLRGKLGSPS</sequence>
<proteinExistence type="predicted"/>